<name>A0AA50HBS1_9HYPH</name>
<protein>
    <submittedName>
        <fullName evidence="1">TraC family protein</fullName>
    </submittedName>
</protein>
<dbReference type="Pfam" id="PF07820">
    <property type="entry name" value="TraC"/>
    <property type="match status" value="1"/>
</dbReference>
<reference evidence="1 2" key="1">
    <citation type="submission" date="2023-08" db="EMBL/GenBank/DDBJ databases">
        <title>Pathogen: clinical or host-associated sample.</title>
        <authorList>
            <person name="Hergert J."/>
            <person name="Casey R."/>
            <person name="Wagner J."/>
            <person name="Young E.L."/>
            <person name="Oakeson K.F."/>
        </authorList>
    </citation>
    <scope>NUCLEOTIDE SEQUENCE [LARGE SCALE GENOMIC DNA]</scope>
    <source>
        <strain evidence="1 2">1760953</strain>
        <plasmid evidence="1 2">unnamed7</plasmid>
    </source>
</reference>
<sequence>MARKKNVQKIHDEITRLQQELESVRQAEAERLGSLAVKAGLSDIDVSDKELLAALKEVAARFQSESASA</sequence>
<gene>
    <name evidence="1" type="ORF">Q9313_28735</name>
</gene>
<dbReference type="EMBL" id="CP132309">
    <property type="protein sequence ID" value="WLS01387.1"/>
    <property type="molecule type" value="Genomic_DNA"/>
</dbReference>
<accession>A0AA50HBS1</accession>
<evidence type="ECO:0000313" key="1">
    <source>
        <dbReference type="EMBL" id="WLS01387.1"/>
    </source>
</evidence>
<proteinExistence type="predicted"/>
<dbReference type="RefSeq" id="WP_306041838.1">
    <property type="nucleotide sequence ID" value="NZ_CP132309.1"/>
</dbReference>
<keyword evidence="1" id="KW-0614">Plasmid</keyword>
<dbReference type="AlphaFoldDB" id="A0AA50HBS1"/>
<geneLocation type="plasmid" evidence="1 2">
    <name>unnamed7</name>
</geneLocation>
<keyword evidence="2" id="KW-1185">Reference proteome</keyword>
<organism evidence="1 2">
    <name type="scientific">Shinella sumterensis</name>
    <dbReference type="NCBI Taxonomy" id="1967501"/>
    <lineage>
        <taxon>Bacteria</taxon>
        <taxon>Pseudomonadati</taxon>
        <taxon>Pseudomonadota</taxon>
        <taxon>Alphaproteobacteria</taxon>
        <taxon>Hyphomicrobiales</taxon>
        <taxon>Rhizobiaceae</taxon>
        <taxon>Shinella</taxon>
    </lineage>
</organism>
<dbReference type="InterPro" id="IPR012930">
    <property type="entry name" value="TraC"/>
</dbReference>
<evidence type="ECO:0000313" key="2">
    <source>
        <dbReference type="Proteomes" id="UP001234585"/>
    </source>
</evidence>
<dbReference type="Proteomes" id="UP001234585">
    <property type="component" value="Plasmid unnamed7"/>
</dbReference>